<evidence type="ECO:0000313" key="3">
    <source>
        <dbReference type="EMBL" id="MCA8383271.1"/>
    </source>
</evidence>
<evidence type="ECO:0000313" key="4">
    <source>
        <dbReference type="Proteomes" id="UP001199070"/>
    </source>
</evidence>
<dbReference type="Pfam" id="PF04014">
    <property type="entry name" value="MazE_antitoxin"/>
    <property type="match status" value="1"/>
</dbReference>
<gene>
    <name evidence="3" type="ORF">LGN22_30630</name>
</gene>
<proteinExistence type="predicted"/>
<dbReference type="PROSITE" id="PS51740">
    <property type="entry name" value="SPOVT_ABRB"/>
    <property type="match status" value="1"/>
</dbReference>
<evidence type="ECO:0000259" key="2">
    <source>
        <dbReference type="PROSITE" id="PS51740"/>
    </source>
</evidence>
<comment type="caution">
    <text evidence="3">The sequence shown here is derived from an EMBL/GenBank/DDBJ whole genome shotgun (WGS) entry which is preliminary data.</text>
</comment>
<dbReference type="EMBL" id="JAIZTC010000010">
    <property type="protein sequence ID" value="MCA8383271.1"/>
    <property type="molecule type" value="Genomic_DNA"/>
</dbReference>
<dbReference type="GO" id="GO:0003677">
    <property type="term" value="F:DNA binding"/>
    <property type="evidence" value="ECO:0007669"/>
    <property type="project" value="UniProtKB-UniRule"/>
</dbReference>
<organism evidence="3 4">
    <name type="scientific">Burkholderia cenocepacia</name>
    <dbReference type="NCBI Taxonomy" id="95486"/>
    <lineage>
        <taxon>Bacteria</taxon>
        <taxon>Pseudomonadati</taxon>
        <taxon>Pseudomonadota</taxon>
        <taxon>Betaproteobacteria</taxon>
        <taxon>Burkholderiales</taxon>
        <taxon>Burkholderiaceae</taxon>
        <taxon>Burkholderia</taxon>
        <taxon>Burkholderia cepacia complex</taxon>
    </lineage>
</organism>
<evidence type="ECO:0000256" key="1">
    <source>
        <dbReference type="PROSITE-ProRule" id="PRU01076"/>
    </source>
</evidence>
<dbReference type="InterPro" id="IPR037914">
    <property type="entry name" value="SpoVT-AbrB_sf"/>
</dbReference>
<dbReference type="AlphaFoldDB" id="A0AAW4TMK7"/>
<sequence length="92" mass="10053">MTAATITSKGRVTIPVDVRNQLGLESGDRIEFSFNEATGRYEIYPATGSLASLKGVVKKPEKPVSIEDMSRAIVEQGRPLDDRTGYARITKP</sequence>
<feature type="domain" description="SpoVT-AbrB" evidence="2">
    <location>
        <begin position="1"/>
        <end position="48"/>
    </location>
</feature>
<keyword evidence="1 3" id="KW-0238">DNA-binding</keyword>
<protein>
    <submittedName>
        <fullName evidence="3">AbrB/MazE/SpoVT family DNA-binding domain-containing protein</fullName>
    </submittedName>
</protein>
<reference evidence="3" key="1">
    <citation type="submission" date="2023-08" db="EMBL/GenBank/DDBJ databases">
        <title>A collection of bacterial strains from the Burkholderia cepacia Research Laboratory and Repository.</title>
        <authorList>
            <person name="Lipuma J."/>
            <person name="Spilker T."/>
        </authorList>
    </citation>
    <scope>NUCLEOTIDE SEQUENCE</scope>
    <source>
        <strain evidence="3">AU0862</strain>
    </source>
</reference>
<dbReference type="InterPro" id="IPR007159">
    <property type="entry name" value="SpoVT-AbrB_dom"/>
</dbReference>
<dbReference type="NCBIfam" id="TIGR01439">
    <property type="entry name" value="lp_hng_hel_AbrB"/>
    <property type="match status" value="1"/>
</dbReference>
<dbReference type="Gene3D" id="2.10.260.10">
    <property type="match status" value="1"/>
</dbReference>
<dbReference type="SMART" id="SM00966">
    <property type="entry name" value="SpoVT_AbrB"/>
    <property type="match status" value="1"/>
</dbReference>
<dbReference type="RefSeq" id="WP_226135838.1">
    <property type="nucleotide sequence ID" value="NZ_JAIZTC010000010.1"/>
</dbReference>
<accession>A0AAW4TMK7</accession>
<dbReference type="SUPFAM" id="SSF89447">
    <property type="entry name" value="AbrB/MazE/MraZ-like"/>
    <property type="match status" value="1"/>
</dbReference>
<dbReference type="Proteomes" id="UP001199070">
    <property type="component" value="Unassembled WGS sequence"/>
</dbReference>
<name>A0AAW4TMK7_9BURK</name>